<gene>
    <name evidence="1" type="ORF">V6N12_073915</name>
</gene>
<proteinExistence type="predicted"/>
<reference evidence="1 2" key="1">
    <citation type="journal article" date="2024" name="G3 (Bethesda)">
        <title>Genome assembly of Hibiscus sabdariffa L. provides insights into metabolisms of medicinal natural products.</title>
        <authorList>
            <person name="Kim T."/>
        </authorList>
    </citation>
    <scope>NUCLEOTIDE SEQUENCE [LARGE SCALE GENOMIC DNA]</scope>
    <source>
        <strain evidence="1">TK-2024</strain>
        <tissue evidence="1">Old leaves</tissue>
    </source>
</reference>
<organism evidence="1 2">
    <name type="scientific">Hibiscus sabdariffa</name>
    <name type="common">roselle</name>
    <dbReference type="NCBI Taxonomy" id="183260"/>
    <lineage>
        <taxon>Eukaryota</taxon>
        <taxon>Viridiplantae</taxon>
        <taxon>Streptophyta</taxon>
        <taxon>Embryophyta</taxon>
        <taxon>Tracheophyta</taxon>
        <taxon>Spermatophyta</taxon>
        <taxon>Magnoliopsida</taxon>
        <taxon>eudicotyledons</taxon>
        <taxon>Gunneridae</taxon>
        <taxon>Pentapetalae</taxon>
        <taxon>rosids</taxon>
        <taxon>malvids</taxon>
        <taxon>Malvales</taxon>
        <taxon>Malvaceae</taxon>
        <taxon>Malvoideae</taxon>
        <taxon>Hibiscus</taxon>
    </lineage>
</organism>
<dbReference type="EMBL" id="JBBPBM010000258">
    <property type="protein sequence ID" value="KAK8498519.1"/>
    <property type="molecule type" value="Genomic_DNA"/>
</dbReference>
<sequence>MPPFPRSASSSGPEKRAHIVPESSLKIPPQPTFGPTKVAPILNFKHLANGGHQQYFAKGEPATKIAVGSCRQSFNWKFQLSLTAFNQKRERNLERKMSSLAEIDFPLNSLSHLANQILHKAAPIVTSHTF</sequence>
<dbReference type="Proteomes" id="UP001472677">
    <property type="component" value="Unassembled WGS sequence"/>
</dbReference>
<name>A0ABR2AWG6_9ROSI</name>
<accession>A0ABR2AWG6</accession>
<evidence type="ECO:0000313" key="2">
    <source>
        <dbReference type="Proteomes" id="UP001472677"/>
    </source>
</evidence>
<evidence type="ECO:0000313" key="1">
    <source>
        <dbReference type="EMBL" id="KAK8498519.1"/>
    </source>
</evidence>
<keyword evidence="2" id="KW-1185">Reference proteome</keyword>
<protein>
    <submittedName>
        <fullName evidence="1">Uncharacterized protein</fullName>
    </submittedName>
</protein>
<comment type="caution">
    <text evidence="1">The sequence shown here is derived from an EMBL/GenBank/DDBJ whole genome shotgun (WGS) entry which is preliminary data.</text>
</comment>